<keyword evidence="3" id="KW-1185">Reference proteome</keyword>
<organism evidence="2 3">
    <name type="scientific">Brevundimonas variabilis</name>
    <dbReference type="NCBI Taxonomy" id="74312"/>
    <lineage>
        <taxon>Bacteria</taxon>
        <taxon>Pseudomonadati</taxon>
        <taxon>Pseudomonadota</taxon>
        <taxon>Alphaproteobacteria</taxon>
        <taxon>Caulobacterales</taxon>
        <taxon>Caulobacteraceae</taxon>
        <taxon>Brevundimonas</taxon>
    </lineage>
</organism>
<sequence>MHRFLSMKRLTILFFSVFAVLITGTVVFQSYWLDPGERCEKDGKWYDVESRTCATPIYIPDITGRPAGVTRAEASNAQNRELLGLEREVANERRAVNAQIEQQREEFINGPAN</sequence>
<dbReference type="AlphaFoldDB" id="A0A7W9CGI2"/>
<reference evidence="2 3" key="1">
    <citation type="submission" date="2020-08" db="EMBL/GenBank/DDBJ databases">
        <title>Genomic Encyclopedia of Type Strains, Phase IV (KMG-IV): sequencing the most valuable type-strain genomes for metagenomic binning, comparative biology and taxonomic classification.</title>
        <authorList>
            <person name="Goeker M."/>
        </authorList>
    </citation>
    <scope>NUCLEOTIDE SEQUENCE [LARGE SCALE GENOMIC DNA]</scope>
    <source>
        <strain evidence="2 3">DSM 4737</strain>
    </source>
</reference>
<name>A0A7W9CGI2_9CAUL</name>
<evidence type="ECO:0000313" key="2">
    <source>
        <dbReference type="EMBL" id="MBB5744782.1"/>
    </source>
</evidence>
<feature type="coiled-coil region" evidence="1">
    <location>
        <begin position="75"/>
        <end position="106"/>
    </location>
</feature>
<dbReference type="EMBL" id="JACHOR010000001">
    <property type="protein sequence ID" value="MBB5744782.1"/>
    <property type="molecule type" value="Genomic_DNA"/>
</dbReference>
<gene>
    <name evidence="2" type="ORF">GGR13_000354</name>
</gene>
<keyword evidence="1" id="KW-0175">Coiled coil</keyword>
<evidence type="ECO:0000256" key="1">
    <source>
        <dbReference type="SAM" id="Coils"/>
    </source>
</evidence>
<dbReference type="Proteomes" id="UP000545037">
    <property type="component" value="Unassembled WGS sequence"/>
</dbReference>
<accession>A0A7W9CGI2</accession>
<protein>
    <submittedName>
        <fullName evidence="2">Uncharacterized protein</fullName>
    </submittedName>
</protein>
<dbReference type="RefSeq" id="WP_183211741.1">
    <property type="nucleotide sequence ID" value="NZ_JACHOR010000001.1"/>
</dbReference>
<comment type="caution">
    <text evidence="2">The sequence shown here is derived from an EMBL/GenBank/DDBJ whole genome shotgun (WGS) entry which is preliminary data.</text>
</comment>
<evidence type="ECO:0000313" key="3">
    <source>
        <dbReference type="Proteomes" id="UP000545037"/>
    </source>
</evidence>
<proteinExistence type="predicted"/>